<dbReference type="InterPro" id="IPR042264">
    <property type="entry name" value="DPH1/DPH2_2"/>
</dbReference>
<dbReference type="PANTHER" id="PTHR10762:SF1">
    <property type="entry name" value="2-(3-AMINO-3-CARBOXYPROPYL)HISTIDINE SYNTHASE SUBUNIT 1"/>
    <property type="match status" value="1"/>
</dbReference>
<name>A0A9W9DIJ5_9AGAR</name>
<evidence type="ECO:0000256" key="13">
    <source>
        <dbReference type="ARBA" id="ARBA00032789"/>
    </source>
</evidence>
<comment type="cofactor">
    <cofactor evidence="1">
        <name>[4Fe-4S] cluster</name>
        <dbReference type="ChEBI" id="CHEBI:49883"/>
    </cofactor>
</comment>
<evidence type="ECO:0000256" key="5">
    <source>
        <dbReference type="ARBA" id="ARBA00021915"/>
    </source>
</evidence>
<feature type="compositionally biased region" description="Low complexity" evidence="16">
    <location>
        <begin position="21"/>
        <end position="31"/>
    </location>
</feature>
<dbReference type="Proteomes" id="UP001150266">
    <property type="component" value="Unassembled WGS sequence"/>
</dbReference>
<organism evidence="17 18">
    <name type="scientific">Lentinula aciculospora</name>
    <dbReference type="NCBI Taxonomy" id="153920"/>
    <lineage>
        <taxon>Eukaryota</taxon>
        <taxon>Fungi</taxon>
        <taxon>Dikarya</taxon>
        <taxon>Basidiomycota</taxon>
        <taxon>Agaricomycotina</taxon>
        <taxon>Agaricomycetes</taxon>
        <taxon>Agaricomycetidae</taxon>
        <taxon>Agaricales</taxon>
        <taxon>Marasmiineae</taxon>
        <taxon>Omphalotaceae</taxon>
        <taxon>Lentinula</taxon>
    </lineage>
</organism>
<keyword evidence="9" id="KW-0408">Iron</keyword>
<evidence type="ECO:0000313" key="17">
    <source>
        <dbReference type="EMBL" id="KAJ4472253.1"/>
    </source>
</evidence>
<evidence type="ECO:0000256" key="12">
    <source>
        <dbReference type="ARBA" id="ARBA00032574"/>
    </source>
</evidence>
<reference evidence="17" key="1">
    <citation type="submission" date="2022-08" db="EMBL/GenBank/DDBJ databases">
        <title>A Global Phylogenomic Analysis of the Shiitake Genus Lentinula.</title>
        <authorList>
            <consortium name="DOE Joint Genome Institute"/>
            <person name="Sierra-Patev S."/>
            <person name="Min B."/>
            <person name="Naranjo-Ortiz M."/>
            <person name="Looney B."/>
            <person name="Konkel Z."/>
            <person name="Slot J.C."/>
            <person name="Sakamoto Y."/>
            <person name="Steenwyk J.L."/>
            <person name="Rokas A."/>
            <person name="Carro J."/>
            <person name="Camarero S."/>
            <person name="Ferreira P."/>
            <person name="Molpeceres G."/>
            <person name="Ruiz-Duenas F.J."/>
            <person name="Serrano A."/>
            <person name="Henrissat B."/>
            <person name="Drula E."/>
            <person name="Hughes K.W."/>
            <person name="Mata J.L."/>
            <person name="Ishikawa N.K."/>
            <person name="Vargas-Isla R."/>
            <person name="Ushijima S."/>
            <person name="Smith C.A."/>
            <person name="Ahrendt S."/>
            <person name="Andreopoulos W."/>
            <person name="He G."/>
            <person name="Labutti K."/>
            <person name="Lipzen A."/>
            <person name="Ng V."/>
            <person name="Riley R."/>
            <person name="Sandor L."/>
            <person name="Barry K."/>
            <person name="Martinez A.T."/>
            <person name="Xiao Y."/>
            <person name="Gibbons J.G."/>
            <person name="Terashima K."/>
            <person name="Grigoriev I.V."/>
            <person name="Hibbett D.S."/>
        </authorList>
    </citation>
    <scope>NUCLEOTIDE SEQUENCE</scope>
    <source>
        <strain evidence="17">JLM2183</strain>
    </source>
</reference>
<dbReference type="InterPro" id="IPR042265">
    <property type="entry name" value="DPH1/DPH2_3"/>
</dbReference>
<evidence type="ECO:0000256" key="15">
    <source>
        <dbReference type="ARBA" id="ARBA00060338"/>
    </source>
</evidence>
<evidence type="ECO:0000313" key="18">
    <source>
        <dbReference type="Proteomes" id="UP001150266"/>
    </source>
</evidence>
<evidence type="ECO:0000256" key="3">
    <source>
        <dbReference type="ARBA" id="ARBA00010173"/>
    </source>
</evidence>
<dbReference type="GO" id="GO:0017183">
    <property type="term" value="P:protein histidyl modification to diphthamide"/>
    <property type="evidence" value="ECO:0007669"/>
    <property type="project" value="InterPro"/>
</dbReference>
<comment type="catalytic activity">
    <reaction evidence="14">
        <text>L-histidyl-[translation elongation factor 2] + S-adenosyl-L-methionine = 2-[(3S)-amino-3-carboxypropyl]-L-histidyl-[translation elongation factor 2] + S-methyl-5'-thioadenosine + H(+)</text>
        <dbReference type="Rhea" id="RHEA:36783"/>
        <dbReference type="Rhea" id="RHEA-COMP:9748"/>
        <dbReference type="Rhea" id="RHEA-COMP:9749"/>
        <dbReference type="ChEBI" id="CHEBI:15378"/>
        <dbReference type="ChEBI" id="CHEBI:17509"/>
        <dbReference type="ChEBI" id="CHEBI:29979"/>
        <dbReference type="ChEBI" id="CHEBI:59789"/>
        <dbReference type="ChEBI" id="CHEBI:73995"/>
        <dbReference type="EC" id="2.5.1.108"/>
    </reaction>
</comment>
<dbReference type="PIRSF" id="PIRSF004967">
    <property type="entry name" value="DPH1"/>
    <property type="match status" value="1"/>
</dbReference>
<keyword evidence="8" id="KW-0479">Metal-binding</keyword>
<proteinExistence type="inferred from homology"/>
<keyword evidence="7" id="KW-0949">S-adenosyl-L-methionine</keyword>
<dbReference type="GO" id="GO:0051536">
    <property type="term" value="F:iron-sulfur cluster binding"/>
    <property type="evidence" value="ECO:0007669"/>
    <property type="project" value="UniProtKB-KW"/>
</dbReference>
<evidence type="ECO:0000256" key="7">
    <source>
        <dbReference type="ARBA" id="ARBA00022691"/>
    </source>
</evidence>
<evidence type="ECO:0000256" key="1">
    <source>
        <dbReference type="ARBA" id="ARBA00001966"/>
    </source>
</evidence>
<comment type="caution">
    <text evidence="17">The sequence shown here is derived from an EMBL/GenBank/DDBJ whole genome shotgun (WGS) entry which is preliminary data.</text>
</comment>
<dbReference type="GO" id="GO:0090560">
    <property type="term" value="F:2-(3-amino-3-carboxypropyl)histidine synthase activity"/>
    <property type="evidence" value="ECO:0007669"/>
    <property type="project" value="UniProtKB-EC"/>
</dbReference>
<evidence type="ECO:0000256" key="2">
    <source>
        <dbReference type="ARBA" id="ARBA00005156"/>
    </source>
</evidence>
<dbReference type="Gene3D" id="3.40.50.11860">
    <property type="entry name" value="Diphthamide synthesis DPH1/DPH2 domain 3"/>
    <property type="match status" value="1"/>
</dbReference>
<evidence type="ECO:0000256" key="9">
    <source>
        <dbReference type="ARBA" id="ARBA00023004"/>
    </source>
</evidence>
<dbReference type="AlphaFoldDB" id="A0A9W9DIJ5"/>
<feature type="compositionally biased region" description="Basic and acidic residues" evidence="16">
    <location>
        <begin position="1"/>
        <end position="13"/>
    </location>
</feature>
<evidence type="ECO:0000256" key="10">
    <source>
        <dbReference type="ARBA" id="ARBA00023014"/>
    </source>
</evidence>
<accession>A0A9W9DIJ5</accession>
<dbReference type="SFLD" id="SFLDS00032">
    <property type="entry name" value="Radical_SAM_3-amino-3-carboxyp"/>
    <property type="match status" value="1"/>
</dbReference>
<dbReference type="Gene3D" id="3.40.50.11850">
    <property type="entry name" value="Diphthamide synthesis DPH1/DPH2 domain 2"/>
    <property type="match status" value="1"/>
</dbReference>
<comment type="function">
    <text evidence="15">Catalyzes the first step of diphthamide biosynthesis, a post-translational modification of histidine which occurs in elongation factor 2. DPH1 and DPH2 transfer a 3-amino-3-carboxypropyl (ACP) group from S-adenosyl-L-methionine (SAM) to a histidine residue, the reaction is assisted by a reduction system comprising DPH3 and a NADH-dependent reductase, predominantly CBR1.</text>
</comment>
<sequence length="575" mass="63084">MSEQSLAKKDASKPRRRFVGSKSSKPTSSSDISNVLLRNQIPAEIYENPELNAIIEQVLPINYSFEIHKTIHHVRKNGGKMVALQMPEGLQMFACAIADIIEKFTTALTTIMGDVTYGACCVDDYTALALGCDMLVHYGHSCLVPSNFTQDIKTLYVFVEIGIDSIHVHQTIRANLSSDRDVFRDALMSVGMGEGGEQEVKAGERIPVAGPGLRIEAPLPEPGGEKDDKVVEVLSDRKENSNPTRLALVSTIQFVAALQRLKEDLSVAYTPASSTSATPLWTSAYEASIARSKPLSPGEILGCTAPRLNEEVDAIVYLGDGRFHLEAIMIANPSVPAFRYDPYSKKLTRERYGHKEMRSVRRDAIEGAKKSIGWIEAAGLSTTVKTMDLPPTENEESNSPLWGVILGTLGRQGSFKQLQAITNQLRESHTPIPYMPILLSELSPAKLALFNAGRQLSSFASEKSSSHEVQQYSKLRSVPHPRISTFIQTSCPRLSIDWGYAFERPLLSPYECAVVMGSGKNTEWFGTGAEASMLEGAEGMNSKKNMGDPEDAHYPMDFYAAGSPWALSRIKGVFT</sequence>
<dbReference type="Pfam" id="PF01866">
    <property type="entry name" value="Diphthamide_syn"/>
    <property type="match status" value="3"/>
</dbReference>
<dbReference type="Gene3D" id="3.40.50.11840">
    <property type="entry name" value="Diphthamide synthesis DPH1/DPH2 domain 1"/>
    <property type="match status" value="1"/>
</dbReference>
<keyword evidence="10" id="KW-0411">Iron-sulfur</keyword>
<evidence type="ECO:0000256" key="8">
    <source>
        <dbReference type="ARBA" id="ARBA00022723"/>
    </source>
</evidence>
<evidence type="ECO:0000256" key="6">
    <source>
        <dbReference type="ARBA" id="ARBA00022679"/>
    </source>
</evidence>
<dbReference type="EC" id="2.5.1.108" evidence="4"/>
<dbReference type="InterPro" id="IPR035435">
    <property type="entry name" value="DPH1/DPH2_euk_archaea"/>
</dbReference>
<dbReference type="FunFam" id="3.40.50.11840:FF:000001">
    <property type="entry name" value="2-(3-amino-3-carboxypropyl)histidine synthase subunit 1"/>
    <property type="match status" value="1"/>
</dbReference>
<keyword evidence="18" id="KW-1185">Reference proteome</keyword>
<keyword evidence="6" id="KW-0808">Transferase</keyword>
<dbReference type="NCBIfam" id="TIGR00322">
    <property type="entry name" value="diphth2_R"/>
    <property type="match status" value="3"/>
</dbReference>
<comment type="similarity">
    <text evidence="3">Belongs to the DPH1/DPH2 family. DPH1 subfamily.</text>
</comment>
<dbReference type="GO" id="GO:0046872">
    <property type="term" value="F:metal ion binding"/>
    <property type="evidence" value="ECO:0007669"/>
    <property type="project" value="UniProtKB-KW"/>
</dbReference>
<comment type="pathway">
    <text evidence="2">Protein modification; peptidyl-diphthamide biosynthesis.</text>
</comment>
<gene>
    <name evidence="17" type="ORF">J3R30DRAFT_3524103</name>
</gene>
<feature type="region of interest" description="Disordered" evidence="16">
    <location>
        <begin position="1"/>
        <end position="31"/>
    </location>
</feature>
<evidence type="ECO:0000256" key="4">
    <source>
        <dbReference type="ARBA" id="ARBA00012221"/>
    </source>
</evidence>
<dbReference type="OrthoDB" id="1649088at2759"/>
<dbReference type="EMBL" id="JAOTPV010000021">
    <property type="protein sequence ID" value="KAJ4472253.1"/>
    <property type="molecule type" value="Genomic_DNA"/>
</dbReference>
<protein>
    <recommendedName>
        <fullName evidence="5">2-(3-amino-3-carboxypropyl)histidine synthase subunit 1</fullName>
        <ecNumber evidence="4">2.5.1.108</ecNumber>
    </recommendedName>
    <alternativeName>
        <fullName evidence="12">Diphthamide biosynthesis protein 1</fullName>
    </alternativeName>
    <alternativeName>
        <fullName evidence="13">Diphtheria toxin resistance protein 1</fullName>
    </alternativeName>
    <alternativeName>
        <fullName evidence="11">S-adenosyl-L-methionine:L-histidine 3-amino-3-carboxypropyltransferase 1</fullName>
    </alternativeName>
</protein>
<dbReference type="InterPro" id="IPR016435">
    <property type="entry name" value="DPH1/DPH2"/>
</dbReference>
<evidence type="ECO:0000256" key="14">
    <source>
        <dbReference type="ARBA" id="ARBA00048403"/>
    </source>
</evidence>
<dbReference type="InterPro" id="IPR042263">
    <property type="entry name" value="DPH1/DPH2_1"/>
</dbReference>
<evidence type="ECO:0000256" key="11">
    <source>
        <dbReference type="ARBA" id="ARBA00031690"/>
    </source>
</evidence>
<dbReference type="PANTHER" id="PTHR10762">
    <property type="entry name" value="DIPHTHAMIDE BIOSYNTHESIS PROTEIN"/>
    <property type="match status" value="1"/>
</dbReference>
<evidence type="ECO:0000256" key="16">
    <source>
        <dbReference type="SAM" id="MobiDB-lite"/>
    </source>
</evidence>